<proteinExistence type="predicted"/>
<dbReference type="InterPro" id="IPR027267">
    <property type="entry name" value="AH/BAR_dom_sf"/>
</dbReference>
<feature type="non-terminal residue" evidence="4">
    <location>
        <position position="432"/>
    </location>
</feature>
<dbReference type="OrthoDB" id="2538160at2759"/>
<dbReference type="Gene3D" id="1.20.1270.60">
    <property type="entry name" value="Arfaptin homology (AH) domain/BAR domain"/>
    <property type="match status" value="1"/>
</dbReference>
<evidence type="ECO:0000313" key="4">
    <source>
        <dbReference type="EMBL" id="ORY43261.1"/>
    </source>
</evidence>
<gene>
    <name evidence="4" type="ORF">BCR35DRAFT_249442</name>
</gene>
<dbReference type="EMBL" id="MCGR01000129">
    <property type="protein sequence ID" value="ORY43261.1"/>
    <property type="molecule type" value="Genomic_DNA"/>
</dbReference>
<evidence type="ECO:0000313" key="5">
    <source>
        <dbReference type="Proteomes" id="UP000193467"/>
    </source>
</evidence>
<evidence type="ECO:0000256" key="2">
    <source>
        <dbReference type="SAM" id="MobiDB-lite"/>
    </source>
</evidence>
<dbReference type="Pfam" id="PF20400">
    <property type="entry name" value="BAR_4"/>
    <property type="match status" value="1"/>
</dbReference>
<organism evidence="4 5">
    <name type="scientific">Leucosporidium creatinivorum</name>
    <dbReference type="NCBI Taxonomy" id="106004"/>
    <lineage>
        <taxon>Eukaryota</taxon>
        <taxon>Fungi</taxon>
        <taxon>Dikarya</taxon>
        <taxon>Basidiomycota</taxon>
        <taxon>Pucciniomycotina</taxon>
        <taxon>Microbotryomycetes</taxon>
        <taxon>Leucosporidiales</taxon>
        <taxon>Leucosporidium</taxon>
    </lineage>
</organism>
<keyword evidence="5" id="KW-1185">Reference proteome</keyword>
<dbReference type="InParanoid" id="A0A1Y2C899"/>
<reference evidence="4 5" key="1">
    <citation type="submission" date="2016-07" db="EMBL/GenBank/DDBJ databases">
        <title>Pervasive Adenine N6-methylation of Active Genes in Fungi.</title>
        <authorList>
            <consortium name="DOE Joint Genome Institute"/>
            <person name="Mondo S.J."/>
            <person name="Dannebaum R.O."/>
            <person name="Kuo R.C."/>
            <person name="Labutti K."/>
            <person name="Haridas S."/>
            <person name="Kuo A."/>
            <person name="Salamov A."/>
            <person name="Ahrendt S.R."/>
            <person name="Lipzen A."/>
            <person name="Sullivan W."/>
            <person name="Andreopoulos W.B."/>
            <person name="Clum A."/>
            <person name="Lindquist E."/>
            <person name="Daum C."/>
            <person name="Ramamoorthy G.K."/>
            <person name="Gryganskyi A."/>
            <person name="Culley D."/>
            <person name="Magnuson J.K."/>
            <person name="James T.Y."/>
            <person name="O'Malley M.A."/>
            <person name="Stajich J.E."/>
            <person name="Spatafora J.W."/>
            <person name="Visel A."/>
            <person name="Grigoriev I.V."/>
        </authorList>
    </citation>
    <scope>NUCLEOTIDE SEQUENCE [LARGE SCALE GENOMIC DNA]</scope>
    <source>
        <strain evidence="4 5">62-1032</strain>
    </source>
</reference>
<dbReference type="InterPro" id="IPR001849">
    <property type="entry name" value="PH_domain"/>
</dbReference>
<dbReference type="InterPro" id="IPR046869">
    <property type="entry name" value="SLM1/RGC1-like_PH"/>
</dbReference>
<name>A0A1Y2C899_9BASI</name>
<dbReference type="Gene3D" id="2.30.29.30">
    <property type="entry name" value="Pleckstrin-homology domain (PH domain)/Phosphotyrosine-binding domain (PTB)"/>
    <property type="match status" value="1"/>
</dbReference>
<dbReference type="Pfam" id="PF20399">
    <property type="entry name" value="PH_20"/>
    <property type="match status" value="1"/>
</dbReference>
<dbReference type="Proteomes" id="UP000193467">
    <property type="component" value="Unassembled WGS sequence"/>
</dbReference>
<dbReference type="PANTHER" id="PTHR31941:SF1">
    <property type="entry name" value="CYTOSKELETAL SIGNALING PROTEIN SLM1"/>
    <property type="match status" value="1"/>
</dbReference>
<feature type="compositionally biased region" description="Acidic residues" evidence="2">
    <location>
        <begin position="416"/>
        <end position="432"/>
    </location>
</feature>
<sequence length="432" mass="48117">RPSDVLINRLNELKRITKSLAAYFEQIAASHHQHGKSLLALSSSEVIQSPFPESSLFLPTPTPAGQTGGWADLLVKLRDETRLSGEEHQALAKVVQDNVRLAVKTHIAELDKAVSPLVDEVIKEREASVQALTHLSTVIAHHDSTPLSLPPQEDPLVVRYTAESQMRSQVAAENEALRTTLIWQEKTKNFEAELLESIRFCWTTWENEHAQLLNSAQTRSAALATRVKAVQLDAEWAHFQRLNLLIPADTPTRSLDEIEFPHREHPSTLPIKSGLLQRKKRYVKNYKEAFFVLSPSGYLHEYRSSDTPLDKPYLSLMLPSCTLGPMPPATGSKGGRFKFVIEGRQSPSTGTIRGTIKKQQKQLGRSYSARSWEELHSWWIEIEKKRQGPGPTAVQRAGLPPAQVAAVTHHEGGSSSDDELNGSSDEEYAEAA</sequence>
<accession>A0A1Y2C899</accession>
<protein>
    <recommendedName>
        <fullName evidence="3">PH domain-containing protein</fullName>
    </recommendedName>
</protein>
<feature type="non-terminal residue" evidence="4">
    <location>
        <position position="1"/>
    </location>
</feature>
<feature type="domain" description="PH" evidence="3">
    <location>
        <begin position="270"/>
        <end position="389"/>
    </location>
</feature>
<dbReference type="InterPro" id="IPR046868">
    <property type="entry name" value="BAR_4"/>
</dbReference>
<dbReference type="SMART" id="SM00233">
    <property type="entry name" value="PH"/>
    <property type="match status" value="1"/>
</dbReference>
<evidence type="ECO:0000259" key="3">
    <source>
        <dbReference type="SMART" id="SM00233"/>
    </source>
</evidence>
<evidence type="ECO:0000256" key="1">
    <source>
        <dbReference type="ARBA" id="ARBA00022553"/>
    </source>
</evidence>
<dbReference type="SUPFAM" id="SSF103657">
    <property type="entry name" value="BAR/IMD domain-like"/>
    <property type="match status" value="1"/>
</dbReference>
<dbReference type="InterPro" id="IPR011993">
    <property type="entry name" value="PH-like_dom_sf"/>
</dbReference>
<dbReference type="SUPFAM" id="SSF50729">
    <property type="entry name" value="PH domain-like"/>
    <property type="match status" value="1"/>
</dbReference>
<keyword evidence="1" id="KW-0597">Phosphoprotein</keyword>
<comment type="caution">
    <text evidence="4">The sequence shown here is derived from an EMBL/GenBank/DDBJ whole genome shotgun (WGS) entry which is preliminary data.</text>
</comment>
<dbReference type="PANTHER" id="PTHR31941">
    <property type="entry name" value="CYTOSKELETAL SIGNALING PROTEIN SLM1"/>
    <property type="match status" value="1"/>
</dbReference>
<feature type="region of interest" description="Disordered" evidence="2">
    <location>
        <begin position="389"/>
        <end position="432"/>
    </location>
</feature>
<dbReference type="AlphaFoldDB" id="A0A1Y2C899"/>